<dbReference type="AlphaFoldDB" id="A0A8J7JJX8"/>
<organism evidence="1 2">
    <name type="scientific">Geomesophilobacter sediminis</name>
    <dbReference type="NCBI Taxonomy" id="2798584"/>
    <lineage>
        <taxon>Bacteria</taxon>
        <taxon>Pseudomonadati</taxon>
        <taxon>Thermodesulfobacteriota</taxon>
        <taxon>Desulfuromonadia</taxon>
        <taxon>Geobacterales</taxon>
        <taxon>Geobacteraceae</taxon>
        <taxon>Geomesophilobacter</taxon>
    </lineage>
</organism>
<name>A0A8J7JJX8_9BACT</name>
<reference evidence="1" key="1">
    <citation type="submission" date="2020-12" db="EMBL/GenBank/DDBJ databases">
        <title>Geomonas sp. Red875, isolated from river sediment.</title>
        <authorList>
            <person name="Xu Z."/>
            <person name="Zhang Z."/>
            <person name="Masuda Y."/>
            <person name="Itoh H."/>
            <person name="Senoo K."/>
        </authorList>
    </citation>
    <scope>NUCLEOTIDE SEQUENCE</scope>
    <source>
        <strain evidence="1">Red875</strain>
    </source>
</reference>
<gene>
    <name evidence="1" type="ORF">JFN93_01475</name>
</gene>
<dbReference type="RefSeq" id="WP_199382198.1">
    <property type="nucleotide sequence ID" value="NZ_JAEMHM010000001.1"/>
</dbReference>
<keyword evidence="2" id="KW-1185">Reference proteome</keyword>
<comment type="caution">
    <text evidence="1">The sequence shown here is derived from an EMBL/GenBank/DDBJ whole genome shotgun (WGS) entry which is preliminary data.</text>
</comment>
<protein>
    <submittedName>
        <fullName evidence="1">Uncharacterized protein</fullName>
    </submittedName>
</protein>
<proteinExistence type="predicted"/>
<evidence type="ECO:0000313" key="2">
    <source>
        <dbReference type="Proteomes" id="UP000636888"/>
    </source>
</evidence>
<evidence type="ECO:0000313" key="1">
    <source>
        <dbReference type="EMBL" id="MBJ6723365.1"/>
    </source>
</evidence>
<accession>A0A8J7JJX8</accession>
<sequence>MKQVTVEEWVARFRAIGLDDAAMEKWHRLFERENPAGHQSFLEWLGLPADKVAEIRKKYA</sequence>
<dbReference type="EMBL" id="JAEMHM010000001">
    <property type="protein sequence ID" value="MBJ6723365.1"/>
    <property type="molecule type" value="Genomic_DNA"/>
</dbReference>
<dbReference type="Proteomes" id="UP000636888">
    <property type="component" value="Unassembled WGS sequence"/>
</dbReference>